<comment type="function">
    <text evidence="1">General (non sugar-specific) component of the phosphoenolpyruvate-dependent sugar phosphotransferase system (sugar PTS). This major carbohydrate active-transport system catalyzes the phosphorylation of incoming sugar substrates concomitantly with their translocation across the cell membrane. The phosphoryl group from phosphoenolpyruvate (PEP) is transferred to the phosphoryl carrier protein HPr by enzyme I. Phospho-HPr then transfers it to the PTS EIIA domain.</text>
</comment>
<dbReference type="Proteomes" id="UP000216411">
    <property type="component" value="Unassembled WGS sequence"/>
</dbReference>
<dbReference type="Pfam" id="PF00381">
    <property type="entry name" value="PTS-HPr"/>
    <property type="match status" value="1"/>
</dbReference>
<dbReference type="CDD" id="cd00367">
    <property type="entry name" value="PTS-HPr_like"/>
    <property type="match status" value="1"/>
</dbReference>
<evidence type="ECO:0000256" key="1">
    <source>
        <dbReference type="ARBA" id="ARBA00003681"/>
    </source>
</evidence>
<keyword evidence="7" id="KW-1185">Reference proteome</keyword>
<dbReference type="InterPro" id="IPR000032">
    <property type="entry name" value="HPr-like"/>
</dbReference>
<keyword evidence="3" id="KW-0762">Sugar transport</keyword>
<reference evidence="5 8" key="2">
    <citation type="submission" date="2018-05" db="EMBL/GenBank/DDBJ databases">
        <title>Genomic Encyclopedia of Type Strains, Phase IV (KMG-IV): sequencing the most valuable type-strain genomes for metagenomic binning, comparative biology and taxonomic classification.</title>
        <authorList>
            <person name="Goeker M."/>
        </authorList>
    </citation>
    <scope>NUCLEOTIDE SEQUENCE [LARGE SCALE GENOMIC DNA]</scope>
    <source>
        <strain evidence="5 8">DSM 28816</strain>
    </source>
</reference>
<evidence type="ECO:0000259" key="4">
    <source>
        <dbReference type="PROSITE" id="PS51350"/>
    </source>
</evidence>
<sequence>MVKSSITVTNESGLHLRPASELTKLSHSLNSDITIIHKDQKVNPKSVLNLMSAGITKGATIEIRCEGESEIEDLQKLLAAIASGLGE</sequence>
<keyword evidence="3" id="KW-0813">Transport</keyword>
<dbReference type="OrthoDB" id="9809047at2"/>
<dbReference type="Gene3D" id="3.30.1340.10">
    <property type="entry name" value="HPr-like"/>
    <property type="match status" value="1"/>
</dbReference>
<accession>A0A255IP07</accession>
<evidence type="ECO:0000313" key="8">
    <source>
        <dbReference type="Proteomes" id="UP000247523"/>
    </source>
</evidence>
<dbReference type="PRINTS" id="PR00107">
    <property type="entry name" value="PHOSPHOCPHPR"/>
</dbReference>
<protein>
    <recommendedName>
        <fullName evidence="2">Phosphocarrier protein HPr</fullName>
    </recommendedName>
</protein>
<evidence type="ECO:0000256" key="2">
    <source>
        <dbReference type="ARBA" id="ARBA00020422"/>
    </source>
</evidence>
<evidence type="ECO:0000313" key="6">
    <source>
        <dbReference type="EMBL" id="RDY27125.1"/>
    </source>
</evidence>
<evidence type="ECO:0000313" key="7">
    <source>
        <dbReference type="Proteomes" id="UP000216411"/>
    </source>
</evidence>
<dbReference type="RefSeq" id="WP_094376298.1">
    <property type="nucleotide sequence ID" value="NZ_NOKA02000120.1"/>
</dbReference>
<dbReference type="PROSITE" id="PS51350">
    <property type="entry name" value="PTS_HPR_DOM"/>
    <property type="match status" value="1"/>
</dbReference>
<gene>
    <name evidence="5" type="ORF">C8E03_10860</name>
    <name evidence="6" type="ORF">CG710_021115</name>
</gene>
<dbReference type="PANTHER" id="PTHR33705:SF1">
    <property type="entry name" value="PHOSPHOCARRIER PROTEIN HPR"/>
    <property type="match status" value="1"/>
</dbReference>
<dbReference type="InterPro" id="IPR035895">
    <property type="entry name" value="HPr-like_sf"/>
</dbReference>
<feature type="domain" description="HPr" evidence="4">
    <location>
        <begin position="1"/>
        <end position="87"/>
    </location>
</feature>
<dbReference type="EMBL" id="QICS01000008">
    <property type="protein sequence ID" value="PXV88337.1"/>
    <property type="molecule type" value="Genomic_DNA"/>
</dbReference>
<name>A0A255IP07_9FIRM</name>
<dbReference type="NCBIfam" id="TIGR01003">
    <property type="entry name" value="PTS_HPr_family"/>
    <property type="match status" value="1"/>
</dbReference>
<evidence type="ECO:0000256" key="3">
    <source>
        <dbReference type="ARBA" id="ARBA00022597"/>
    </source>
</evidence>
<dbReference type="AlphaFoldDB" id="A0A255IP07"/>
<dbReference type="Proteomes" id="UP000247523">
    <property type="component" value="Unassembled WGS sequence"/>
</dbReference>
<reference evidence="6" key="3">
    <citation type="submission" date="2018-07" db="EMBL/GenBank/DDBJ databases">
        <authorList>
            <person name="Quirk P.G."/>
            <person name="Krulwich T.A."/>
        </authorList>
    </citation>
    <scope>NUCLEOTIDE SEQUENCE</scope>
    <source>
        <strain evidence="6">CCRI-19302</strain>
    </source>
</reference>
<proteinExistence type="predicted"/>
<reference evidence="6 7" key="1">
    <citation type="journal article" date="2017" name="Genome Announc.">
        <title>Draft Genome Sequence of a Sporulating and Motile Strain of Lachnotalea glycerini Isolated from Water in Quebec City, Canada.</title>
        <authorList>
            <person name="Maheux A.F."/>
            <person name="Boudreau D.K."/>
            <person name="Berube E."/>
            <person name="Boissinot M."/>
            <person name="Raymond F."/>
            <person name="Brodeur S."/>
            <person name="Corbeil J."/>
            <person name="Isabel S."/>
            <person name="Omar R.F."/>
            <person name="Bergeron M.G."/>
        </authorList>
    </citation>
    <scope>NUCLEOTIDE SEQUENCE [LARGE SCALE GENOMIC DNA]</scope>
    <source>
        <strain evidence="6 7">CCRI-19302</strain>
    </source>
</reference>
<evidence type="ECO:0000313" key="5">
    <source>
        <dbReference type="EMBL" id="PXV88337.1"/>
    </source>
</evidence>
<dbReference type="SUPFAM" id="SSF55594">
    <property type="entry name" value="HPr-like"/>
    <property type="match status" value="1"/>
</dbReference>
<dbReference type="PANTHER" id="PTHR33705">
    <property type="entry name" value="PHOSPHOCARRIER PROTEIN HPR"/>
    <property type="match status" value="1"/>
</dbReference>
<dbReference type="InterPro" id="IPR050399">
    <property type="entry name" value="HPr"/>
</dbReference>
<dbReference type="EMBL" id="NOKA02000120">
    <property type="protein sequence ID" value="RDY27125.1"/>
    <property type="molecule type" value="Genomic_DNA"/>
</dbReference>
<comment type="caution">
    <text evidence="5">The sequence shown here is derived from an EMBL/GenBank/DDBJ whole genome shotgun (WGS) entry which is preliminary data.</text>
</comment>
<organism evidence="5 8">
    <name type="scientific">Lachnotalea glycerini</name>
    <dbReference type="NCBI Taxonomy" id="1763509"/>
    <lineage>
        <taxon>Bacteria</taxon>
        <taxon>Bacillati</taxon>
        <taxon>Bacillota</taxon>
        <taxon>Clostridia</taxon>
        <taxon>Lachnospirales</taxon>
        <taxon>Lachnospiraceae</taxon>
        <taxon>Lachnotalea</taxon>
    </lineage>
</organism>